<dbReference type="PANTHER" id="PTHR43213:SF5">
    <property type="entry name" value="BIFUNCTIONAL DTTP_UTP PYROPHOSPHATASE_METHYLTRANSFERASE PROTEIN-RELATED"/>
    <property type="match status" value="1"/>
</dbReference>
<feature type="site" description="Important for substrate specificity" evidence="4">
    <location>
        <position position="151"/>
    </location>
</feature>
<accession>A0A845PXP4</accession>
<feature type="site" description="Important for substrate specificity" evidence="4">
    <location>
        <position position="69"/>
    </location>
</feature>
<proteinExistence type="inferred from homology"/>
<comment type="caution">
    <text evidence="5">The sequence shown here is derived from an EMBL/GenBank/DDBJ whole genome shotgun (WGS) entry which is preliminary data.</text>
</comment>
<comment type="caution">
    <text evidence="4">Lacks conserved residue(s) required for the propagation of feature annotation.</text>
</comment>
<comment type="catalytic activity">
    <reaction evidence="4">
        <text>dTTP + H2O = dTMP + diphosphate + H(+)</text>
        <dbReference type="Rhea" id="RHEA:28534"/>
        <dbReference type="ChEBI" id="CHEBI:15377"/>
        <dbReference type="ChEBI" id="CHEBI:15378"/>
        <dbReference type="ChEBI" id="CHEBI:33019"/>
        <dbReference type="ChEBI" id="CHEBI:37568"/>
        <dbReference type="ChEBI" id="CHEBI:63528"/>
        <dbReference type="EC" id="3.6.1.9"/>
    </reaction>
</comment>
<dbReference type="GO" id="GO:0005737">
    <property type="term" value="C:cytoplasm"/>
    <property type="evidence" value="ECO:0007669"/>
    <property type="project" value="UniProtKB-SubCell"/>
</dbReference>
<organism evidence="5 6">
    <name type="scientific">Elizabethkingia argenteiflava</name>
    <dbReference type="NCBI Taxonomy" id="2681556"/>
    <lineage>
        <taxon>Bacteria</taxon>
        <taxon>Pseudomonadati</taxon>
        <taxon>Bacteroidota</taxon>
        <taxon>Flavobacteriia</taxon>
        <taxon>Flavobacteriales</taxon>
        <taxon>Weeksellaceae</taxon>
        <taxon>Elizabethkingia</taxon>
    </lineage>
</organism>
<dbReference type="HAMAP" id="MF_00528">
    <property type="entry name" value="Maf"/>
    <property type="match status" value="1"/>
</dbReference>
<comment type="function">
    <text evidence="4">Nucleoside triphosphate pyrophosphatase that hydrolyzes dTTP and UTP. May have a dual role in cell division arrest and in preventing the incorporation of modified nucleotides into cellular nucleic acids.</text>
</comment>
<dbReference type="EC" id="3.6.1.9" evidence="4"/>
<protein>
    <recommendedName>
        <fullName evidence="4">dTTP/UTP pyrophosphatase</fullName>
        <shortName evidence="4">dTTPase/UTPase</shortName>
        <ecNumber evidence="4">3.6.1.9</ecNumber>
    </recommendedName>
    <alternativeName>
        <fullName evidence="4">Nucleoside triphosphate pyrophosphatase</fullName>
    </alternativeName>
    <alternativeName>
        <fullName evidence="4">Nucleotide pyrophosphatase</fullName>
        <shortName evidence="4">Nucleotide PPase</shortName>
    </alternativeName>
</protein>
<dbReference type="RefSeq" id="WP_166519148.1">
    <property type="nucleotide sequence ID" value="NZ_JAAABJ010000473.1"/>
</dbReference>
<name>A0A845PXP4_9FLAO</name>
<dbReference type="NCBIfam" id="TIGR00172">
    <property type="entry name" value="maf"/>
    <property type="match status" value="1"/>
</dbReference>
<evidence type="ECO:0000256" key="3">
    <source>
        <dbReference type="ARBA" id="ARBA00023080"/>
    </source>
</evidence>
<evidence type="ECO:0000313" key="5">
    <source>
        <dbReference type="EMBL" id="NAW50850.1"/>
    </source>
</evidence>
<dbReference type="GO" id="GO:0009117">
    <property type="term" value="P:nucleotide metabolic process"/>
    <property type="evidence" value="ECO:0007669"/>
    <property type="project" value="UniProtKB-KW"/>
</dbReference>
<keyword evidence="2 4" id="KW-0378">Hydrolase</keyword>
<dbReference type="InterPro" id="IPR003697">
    <property type="entry name" value="Maf-like"/>
</dbReference>
<dbReference type="Gene3D" id="3.90.950.10">
    <property type="match status" value="1"/>
</dbReference>
<dbReference type="Pfam" id="PF02545">
    <property type="entry name" value="Maf"/>
    <property type="match status" value="1"/>
</dbReference>
<reference evidence="5 6" key="1">
    <citation type="submission" date="2019-11" db="EMBL/GenBank/DDBJ databases">
        <title>Characterization of Elizabethkingia argenteiflava sp. nov., isolated from inner surface of Soybean Pods.</title>
        <authorList>
            <person name="Mo S."/>
        </authorList>
    </citation>
    <scope>NUCLEOTIDE SEQUENCE [LARGE SCALE GENOMIC DNA]</scope>
    <source>
        <strain evidence="5 6">YB22</strain>
    </source>
</reference>
<dbReference type="GO" id="GO:0047429">
    <property type="term" value="F:nucleoside triphosphate diphosphatase activity"/>
    <property type="evidence" value="ECO:0007669"/>
    <property type="project" value="UniProtKB-EC"/>
</dbReference>
<evidence type="ECO:0000256" key="4">
    <source>
        <dbReference type="HAMAP-Rule" id="MF_00528"/>
    </source>
</evidence>
<evidence type="ECO:0000256" key="2">
    <source>
        <dbReference type="ARBA" id="ARBA00022801"/>
    </source>
</evidence>
<dbReference type="AlphaFoldDB" id="A0A845PXP4"/>
<dbReference type="EMBL" id="JAAABJ010000473">
    <property type="protein sequence ID" value="NAW50850.1"/>
    <property type="molecule type" value="Genomic_DNA"/>
</dbReference>
<keyword evidence="6" id="KW-1185">Reference proteome</keyword>
<sequence length="186" mass="20793">MRILLASQSPRRKELLAALGYNFETVNIDCKEIYPTTLAVEKIPAYLAELKARTYTALQENEVLITADTIVVDQNEVLGKPGDKAEAVKMLQKLSGKSHQVITAVSISLNGECFTQTDIAEVEMENISEEEIDYYIQHFKPLDKAGAYGIQEWLGMAKIKRIKGNFYTIVGLPTHLVYEGLKKLGL</sequence>
<comment type="catalytic activity">
    <reaction evidence="4">
        <text>UTP + H2O = UMP + diphosphate + H(+)</text>
        <dbReference type="Rhea" id="RHEA:29395"/>
        <dbReference type="ChEBI" id="CHEBI:15377"/>
        <dbReference type="ChEBI" id="CHEBI:15378"/>
        <dbReference type="ChEBI" id="CHEBI:33019"/>
        <dbReference type="ChEBI" id="CHEBI:46398"/>
        <dbReference type="ChEBI" id="CHEBI:57865"/>
        <dbReference type="EC" id="3.6.1.9"/>
    </reaction>
</comment>
<comment type="cofactor">
    <cofactor evidence="1 4">
        <name>a divalent metal cation</name>
        <dbReference type="ChEBI" id="CHEBI:60240"/>
    </cofactor>
</comment>
<comment type="subcellular location">
    <subcellularLocation>
        <location evidence="4">Cytoplasm</location>
    </subcellularLocation>
</comment>
<dbReference type="CDD" id="cd00555">
    <property type="entry name" value="Maf"/>
    <property type="match status" value="1"/>
</dbReference>
<keyword evidence="3 4" id="KW-0546">Nucleotide metabolism</keyword>
<dbReference type="SUPFAM" id="SSF52972">
    <property type="entry name" value="ITPase-like"/>
    <property type="match status" value="1"/>
</dbReference>
<dbReference type="PIRSF" id="PIRSF006305">
    <property type="entry name" value="Maf"/>
    <property type="match status" value="1"/>
</dbReference>
<feature type="active site" description="Proton acceptor" evidence="4">
    <location>
        <position position="68"/>
    </location>
</feature>
<comment type="similarity">
    <text evidence="4">Belongs to the Maf family. YhdE subfamily.</text>
</comment>
<dbReference type="PANTHER" id="PTHR43213">
    <property type="entry name" value="BIFUNCTIONAL DTTP/UTP PYROPHOSPHATASE/METHYLTRANSFERASE PROTEIN-RELATED"/>
    <property type="match status" value="1"/>
</dbReference>
<gene>
    <name evidence="5" type="primary">maf</name>
    <name evidence="5" type="ORF">GNY06_05510</name>
</gene>
<evidence type="ECO:0000256" key="1">
    <source>
        <dbReference type="ARBA" id="ARBA00001968"/>
    </source>
</evidence>
<feature type="site" description="Important for substrate specificity" evidence="4">
    <location>
        <position position="11"/>
    </location>
</feature>
<keyword evidence="4" id="KW-0963">Cytoplasm</keyword>
<dbReference type="Proteomes" id="UP000553459">
    <property type="component" value="Unassembled WGS sequence"/>
</dbReference>
<evidence type="ECO:0000313" key="6">
    <source>
        <dbReference type="Proteomes" id="UP000553459"/>
    </source>
</evidence>
<dbReference type="InterPro" id="IPR029001">
    <property type="entry name" value="ITPase-like_fam"/>
</dbReference>